<dbReference type="Pfam" id="PF03544">
    <property type="entry name" value="TonB_C"/>
    <property type="match status" value="1"/>
</dbReference>
<organism evidence="11 12">
    <name type="scientific">Rheinheimera riviphila</name>
    <dbReference type="NCBI Taxonomy" id="1834037"/>
    <lineage>
        <taxon>Bacteria</taxon>
        <taxon>Pseudomonadati</taxon>
        <taxon>Pseudomonadota</taxon>
        <taxon>Gammaproteobacteria</taxon>
        <taxon>Chromatiales</taxon>
        <taxon>Chromatiaceae</taxon>
        <taxon>Rheinheimera</taxon>
    </lineage>
</organism>
<dbReference type="OrthoDB" id="8561742at2"/>
<dbReference type="EMBL" id="SACS01000001">
    <property type="protein sequence ID" value="RVU42016.1"/>
    <property type="molecule type" value="Genomic_DNA"/>
</dbReference>
<evidence type="ECO:0000256" key="9">
    <source>
        <dbReference type="ARBA" id="ARBA00023136"/>
    </source>
</evidence>
<accession>A0A437R5G0</accession>
<dbReference type="NCBIfam" id="TIGR01352">
    <property type="entry name" value="tonB_Cterm"/>
    <property type="match status" value="1"/>
</dbReference>
<keyword evidence="3" id="KW-0813">Transport</keyword>
<name>A0A437R5G0_9GAMM</name>
<keyword evidence="5" id="KW-0997">Cell inner membrane</keyword>
<sequence>MAIYLGYSSHHANRTRVFDTQVRSPQTSNHGFETQISLSCQLSKGIFMFRKLLLTVLVLHHTAAYANFLTGLQAYEKKDYATAQYEFSALLPIANEQAAFNLAAMAINGEGQATDKVKALAYFELAVALGHPEAATMVTKIKPKLSAAQSAAATALLAKLTQGVMINKNLPDENPVELEAIKRVSPEYPEDAARNGWFGYVTIRYMVDEQGAVIAVDTLDSFPEKVFERAAMKAVKRWRYQPTGKKQLGTVKMTFTMGPLQQHAMQKWLKQYNVWSYAIAGSPQHQEALGSLLHLVNNNSGLILEENEAATFNAEALPVELFREKAGIRSQVIEHFHGYAKVEVNDQGVVTKILEAKHQQARSAKDILLNKPLPKADTAGIYSLTSQLDNKVVINKVLAINPLYSYYYWWKTAAKNGDLRAQRFLAAHDKEWENYLLTKDDPQVQTWVGARMILDGDTANGKALLAKAREQNYALAQELTDTL</sequence>
<dbReference type="Gene3D" id="1.25.40.10">
    <property type="entry name" value="Tetratricopeptide repeat domain"/>
    <property type="match status" value="1"/>
</dbReference>
<dbReference type="PROSITE" id="PS52015">
    <property type="entry name" value="TONB_CTD"/>
    <property type="match status" value="1"/>
</dbReference>
<keyword evidence="4" id="KW-1003">Cell membrane</keyword>
<comment type="caution">
    <text evidence="11">The sequence shown here is derived from an EMBL/GenBank/DDBJ whole genome shotgun (WGS) entry which is preliminary data.</text>
</comment>
<evidence type="ECO:0000256" key="4">
    <source>
        <dbReference type="ARBA" id="ARBA00022475"/>
    </source>
</evidence>
<dbReference type="InterPro" id="IPR011990">
    <property type="entry name" value="TPR-like_helical_dom_sf"/>
</dbReference>
<keyword evidence="6" id="KW-0812">Transmembrane</keyword>
<dbReference type="AlphaFoldDB" id="A0A437R5G0"/>
<protein>
    <submittedName>
        <fullName evidence="11">TonB family protein</fullName>
    </submittedName>
</protein>
<dbReference type="SMART" id="SM00671">
    <property type="entry name" value="SEL1"/>
    <property type="match status" value="1"/>
</dbReference>
<evidence type="ECO:0000256" key="7">
    <source>
        <dbReference type="ARBA" id="ARBA00022927"/>
    </source>
</evidence>
<evidence type="ECO:0000313" key="12">
    <source>
        <dbReference type="Proteomes" id="UP000283077"/>
    </source>
</evidence>
<comment type="similarity">
    <text evidence="2">Belongs to the TonB family.</text>
</comment>
<evidence type="ECO:0000256" key="6">
    <source>
        <dbReference type="ARBA" id="ARBA00022692"/>
    </source>
</evidence>
<evidence type="ECO:0000256" key="5">
    <source>
        <dbReference type="ARBA" id="ARBA00022519"/>
    </source>
</evidence>
<dbReference type="SUPFAM" id="SSF81901">
    <property type="entry name" value="HCP-like"/>
    <property type="match status" value="1"/>
</dbReference>
<dbReference type="InterPro" id="IPR006597">
    <property type="entry name" value="Sel1-like"/>
</dbReference>
<proteinExistence type="inferred from homology"/>
<dbReference type="Proteomes" id="UP000283077">
    <property type="component" value="Unassembled WGS sequence"/>
</dbReference>
<gene>
    <name evidence="11" type="ORF">EOE67_02185</name>
</gene>
<dbReference type="Gene3D" id="3.30.2420.10">
    <property type="entry name" value="TonB"/>
    <property type="match status" value="1"/>
</dbReference>
<evidence type="ECO:0000256" key="3">
    <source>
        <dbReference type="ARBA" id="ARBA00022448"/>
    </source>
</evidence>
<evidence type="ECO:0000256" key="2">
    <source>
        <dbReference type="ARBA" id="ARBA00006555"/>
    </source>
</evidence>
<dbReference type="GO" id="GO:0015031">
    <property type="term" value="P:protein transport"/>
    <property type="evidence" value="ECO:0007669"/>
    <property type="project" value="UniProtKB-KW"/>
</dbReference>
<evidence type="ECO:0000259" key="10">
    <source>
        <dbReference type="PROSITE" id="PS52015"/>
    </source>
</evidence>
<keyword evidence="7" id="KW-0653">Protein transport</keyword>
<dbReference type="InterPro" id="IPR051045">
    <property type="entry name" value="TonB-dependent_transducer"/>
</dbReference>
<keyword evidence="12" id="KW-1185">Reference proteome</keyword>
<dbReference type="InterPro" id="IPR037682">
    <property type="entry name" value="TonB_C"/>
</dbReference>
<comment type="subcellular location">
    <subcellularLocation>
        <location evidence="1">Cell inner membrane</location>
        <topology evidence="1">Single-pass membrane protein</topology>
        <orientation evidence="1">Periplasmic side</orientation>
    </subcellularLocation>
</comment>
<dbReference type="SUPFAM" id="SSF74653">
    <property type="entry name" value="TolA/TonB C-terminal domain"/>
    <property type="match status" value="1"/>
</dbReference>
<evidence type="ECO:0000313" key="11">
    <source>
        <dbReference type="EMBL" id="RVU42016.1"/>
    </source>
</evidence>
<evidence type="ECO:0000256" key="8">
    <source>
        <dbReference type="ARBA" id="ARBA00022989"/>
    </source>
</evidence>
<dbReference type="InterPro" id="IPR006260">
    <property type="entry name" value="TonB/TolA_C"/>
</dbReference>
<reference evidence="11 12" key="1">
    <citation type="submission" date="2019-01" db="EMBL/GenBank/DDBJ databases">
        <authorList>
            <person name="Chen W.-M."/>
        </authorList>
    </citation>
    <scope>NUCLEOTIDE SEQUENCE [LARGE SCALE GENOMIC DNA]</scope>
    <source>
        <strain evidence="11 12">KYPC3</strain>
    </source>
</reference>
<dbReference type="PANTHER" id="PTHR33446">
    <property type="entry name" value="PROTEIN TONB-RELATED"/>
    <property type="match status" value="1"/>
</dbReference>
<evidence type="ECO:0000256" key="1">
    <source>
        <dbReference type="ARBA" id="ARBA00004383"/>
    </source>
</evidence>
<feature type="domain" description="TonB C-terminal" evidence="10">
    <location>
        <begin position="173"/>
        <end position="264"/>
    </location>
</feature>
<keyword evidence="8" id="KW-1133">Transmembrane helix</keyword>
<dbReference type="GO" id="GO:0055085">
    <property type="term" value="P:transmembrane transport"/>
    <property type="evidence" value="ECO:0007669"/>
    <property type="project" value="InterPro"/>
</dbReference>
<keyword evidence="9" id="KW-0472">Membrane</keyword>
<dbReference type="GO" id="GO:0005886">
    <property type="term" value="C:plasma membrane"/>
    <property type="evidence" value="ECO:0007669"/>
    <property type="project" value="UniProtKB-SubCell"/>
</dbReference>